<evidence type="ECO:0000313" key="2">
    <source>
        <dbReference type="EMBL" id="CAD8680845.1"/>
    </source>
</evidence>
<dbReference type="CDD" id="cd04301">
    <property type="entry name" value="NAT_SF"/>
    <property type="match status" value="1"/>
</dbReference>
<reference evidence="2" key="1">
    <citation type="submission" date="2021-01" db="EMBL/GenBank/DDBJ databases">
        <authorList>
            <person name="Corre E."/>
            <person name="Pelletier E."/>
            <person name="Niang G."/>
            <person name="Scheremetjew M."/>
            <person name="Finn R."/>
            <person name="Kale V."/>
            <person name="Holt S."/>
            <person name="Cochrane G."/>
            <person name="Meng A."/>
            <person name="Brown T."/>
            <person name="Cohen L."/>
        </authorList>
    </citation>
    <scope>NUCLEOTIDE SEQUENCE</scope>
    <source>
        <strain evidence="2">SAG 11-49</strain>
    </source>
</reference>
<dbReference type="PANTHER" id="PTHR47443">
    <property type="entry name" value="ACYL-COA N-ACYLTRANSFERASES (NAT) SUPERFAMILY PROTEIN"/>
    <property type="match status" value="1"/>
</dbReference>
<accession>A0A7S0WRW4</accession>
<dbReference type="EMBL" id="HBFB01017484">
    <property type="protein sequence ID" value="CAD8680845.1"/>
    <property type="molecule type" value="Transcribed_RNA"/>
</dbReference>
<gene>
    <name evidence="2" type="ORF">CLEI1391_LOCUS9805</name>
</gene>
<sequence length="297" mass="32758">MMGQLGQLGCAHHGTRAHVSASMLACSRQARHQSCHAWPRIKSQHVLTSSSSIKAVQEPSTAAPAQGIQRLFQTSSGNMIRIRPYNPKTDFKALVELQTTSFHEKPALALLNGISYSNFRAEVLDGVRKKERYSDPESFQILVAEEVTAELGGTTTPPAVHARDLGGPGRKVTQLELPVGWEEAECIGPMVAAVEITIMDEGEVLAWLPRGTQQYNYISSMAVAHALRRRGVAHTLLQAAEEQARQWLQPNMALHVYADNAPAVALYQASGYDIIHTDPAWRKMIGNRIRLLMYKTV</sequence>
<dbReference type="SUPFAM" id="SSF55729">
    <property type="entry name" value="Acyl-CoA N-acyltransferases (Nat)"/>
    <property type="match status" value="1"/>
</dbReference>
<dbReference type="AlphaFoldDB" id="A0A7S0WRW4"/>
<feature type="domain" description="N-acetyltransferase" evidence="1">
    <location>
        <begin position="80"/>
        <end position="297"/>
    </location>
</feature>
<evidence type="ECO:0000259" key="1">
    <source>
        <dbReference type="PROSITE" id="PS51186"/>
    </source>
</evidence>
<dbReference type="InterPro" id="IPR000182">
    <property type="entry name" value="GNAT_dom"/>
</dbReference>
<protein>
    <recommendedName>
        <fullName evidence="1">N-acetyltransferase domain-containing protein</fullName>
    </recommendedName>
</protein>
<dbReference type="GO" id="GO:0016747">
    <property type="term" value="F:acyltransferase activity, transferring groups other than amino-acyl groups"/>
    <property type="evidence" value="ECO:0007669"/>
    <property type="project" value="InterPro"/>
</dbReference>
<dbReference type="PANTHER" id="PTHR47443:SF3">
    <property type="entry name" value="GCN5-RELATED N-ACETYLTRANSFERASE 4, CHLOROPLASTIC"/>
    <property type="match status" value="1"/>
</dbReference>
<dbReference type="InterPro" id="IPR016181">
    <property type="entry name" value="Acyl_CoA_acyltransferase"/>
</dbReference>
<organism evidence="2">
    <name type="scientific">Chlamydomonas leiostraca</name>
    <dbReference type="NCBI Taxonomy" id="1034604"/>
    <lineage>
        <taxon>Eukaryota</taxon>
        <taxon>Viridiplantae</taxon>
        <taxon>Chlorophyta</taxon>
        <taxon>core chlorophytes</taxon>
        <taxon>Chlorophyceae</taxon>
        <taxon>CS clade</taxon>
        <taxon>Chlamydomonadales</taxon>
        <taxon>Chlamydomonadaceae</taxon>
        <taxon>Chlamydomonas</taxon>
    </lineage>
</organism>
<dbReference type="Gene3D" id="3.40.630.30">
    <property type="match status" value="1"/>
</dbReference>
<proteinExistence type="predicted"/>
<dbReference type="PROSITE" id="PS51186">
    <property type="entry name" value="GNAT"/>
    <property type="match status" value="1"/>
</dbReference>
<name>A0A7S0WRW4_9CHLO</name>
<dbReference type="Pfam" id="PF00583">
    <property type="entry name" value="Acetyltransf_1"/>
    <property type="match status" value="1"/>
</dbReference>